<accession>A0A0A9FBJ2</accession>
<reference evidence="1" key="2">
    <citation type="journal article" date="2015" name="Data Brief">
        <title>Shoot transcriptome of the giant reed, Arundo donax.</title>
        <authorList>
            <person name="Barrero R.A."/>
            <person name="Guerrero F.D."/>
            <person name="Moolhuijzen P."/>
            <person name="Goolsby J.A."/>
            <person name="Tidwell J."/>
            <person name="Bellgard S.E."/>
            <person name="Bellgard M.I."/>
        </authorList>
    </citation>
    <scope>NUCLEOTIDE SEQUENCE</scope>
    <source>
        <tissue evidence="1">Shoot tissue taken approximately 20 cm above the soil surface</tissue>
    </source>
</reference>
<protein>
    <submittedName>
        <fullName evidence="1">Uncharacterized protein</fullName>
    </submittedName>
</protein>
<name>A0A0A9FBJ2_ARUDO</name>
<reference evidence="1" key="1">
    <citation type="submission" date="2014-09" db="EMBL/GenBank/DDBJ databases">
        <authorList>
            <person name="Magalhaes I.L.F."/>
            <person name="Oliveira U."/>
            <person name="Santos F.R."/>
            <person name="Vidigal T.H.D.A."/>
            <person name="Brescovit A.D."/>
            <person name="Santos A.J."/>
        </authorList>
    </citation>
    <scope>NUCLEOTIDE SEQUENCE</scope>
    <source>
        <tissue evidence="1">Shoot tissue taken approximately 20 cm above the soil surface</tissue>
    </source>
</reference>
<sequence>MKTTISDLFNGWDPELNQKEIVVIRTTGMPCERYLQQQQQSL</sequence>
<evidence type="ECO:0000313" key="1">
    <source>
        <dbReference type="EMBL" id="JAE07516.1"/>
    </source>
</evidence>
<dbReference type="EMBL" id="GBRH01190380">
    <property type="protein sequence ID" value="JAE07516.1"/>
    <property type="molecule type" value="Transcribed_RNA"/>
</dbReference>
<dbReference type="AlphaFoldDB" id="A0A0A9FBJ2"/>
<proteinExistence type="predicted"/>
<organism evidence="1">
    <name type="scientific">Arundo donax</name>
    <name type="common">Giant reed</name>
    <name type="synonym">Donax arundinaceus</name>
    <dbReference type="NCBI Taxonomy" id="35708"/>
    <lineage>
        <taxon>Eukaryota</taxon>
        <taxon>Viridiplantae</taxon>
        <taxon>Streptophyta</taxon>
        <taxon>Embryophyta</taxon>
        <taxon>Tracheophyta</taxon>
        <taxon>Spermatophyta</taxon>
        <taxon>Magnoliopsida</taxon>
        <taxon>Liliopsida</taxon>
        <taxon>Poales</taxon>
        <taxon>Poaceae</taxon>
        <taxon>PACMAD clade</taxon>
        <taxon>Arundinoideae</taxon>
        <taxon>Arundineae</taxon>
        <taxon>Arundo</taxon>
    </lineage>
</organism>